<name>A0A1B9GZD0_9TREE</name>
<feature type="region of interest" description="Disordered" evidence="1">
    <location>
        <begin position="255"/>
        <end position="277"/>
    </location>
</feature>
<feature type="compositionally biased region" description="Basic residues" evidence="1">
    <location>
        <begin position="116"/>
        <end position="130"/>
    </location>
</feature>
<dbReference type="AlphaFoldDB" id="A0A1B9GZD0"/>
<feature type="compositionally biased region" description="Basic residues" evidence="1">
    <location>
        <begin position="53"/>
        <end position="68"/>
    </location>
</feature>
<feature type="compositionally biased region" description="Basic and acidic residues" evidence="1">
    <location>
        <begin position="99"/>
        <end position="115"/>
    </location>
</feature>
<reference evidence="3" key="2">
    <citation type="submission" date="2013-12" db="EMBL/GenBank/DDBJ databases">
        <title>Evolution of pathogenesis and genome organization in the Tremellales.</title>
        <authorList>
            <person name="Cuomo C."/>
            <person name="Litvintseva A."/>
            <person name="Heitman J."/>
            <person name="Chen Y."/>
            <person name="Sun S."/>
            <person name="Springer D."/>
            <person name="Dromer F."/>
            <person name="Young S."/>
            <person name="Zeng Q."/>
            <person name="Chapman S."/>
            <person name="Gujja S."/>
            <person name="Saif S."/>
            <person name="Birren B."/>
        </authorList>
    </citation>
    <scope>NUCLEOTIDE SEQUENCE [LARGE SCALE GENOMIC DNA]</scope>
    <source>
        <strain evidence="3">BCC8398</strain>
    </source>
</reference>
<protein>
    <submittedName>
        <fullName evidence="2">Uncharacterized protein</fullName>
    </submittedName>
</protein>
<dbReference type="OrthoDB" id="2574630at2759"/>
<gene>
    <name evidence="2" type="ORF">I316_01616</name>
</gene>
<feature type="compositionally biased region" description="Basic and acidic residues" evidence="1">
    <location>
        <begin position="161"/>
        <end position="171"/>
    </location>
</feature>
<proteinExistence type="predicted"/>
<evidence type="ECO:0000313" key="3">
    <source>
        <dbReference type="Proteomes" id="UP000092666"/>
    </source>
</evidence>
<evidence type="ECO:0000313" key="2">
    <source>
        <dbReference type="EMBL" id="OCF36369.1"/>
    </source>
</evidence>
<dbReference type="Proteomes" id="UP000092666">
    <property type="component" value="Unassembled WGS sequence"/>
</dbReference>
<feature type="region of interest" description="Disordered" evidence="1">
    <location>
        <begin position="41"/>
        <end position="171"/>
    </location>
</feature>
<feature type="compositionally biased region" description="Low complexity" evidence="1">
    <location>
        <begin position="43"/>
        <end position="52"/>
    </location>
</feature>
<accession>A0A1B9GZD0</accession>
<feature type="compositionally biased region" description="Polar residues" evidence="1">
    <location>
        <begin position="132"/>
        <end position="145"/>
    </location>
</feature>
<organism evidence="2 3">
    <name type="scientific">Kwoniella heveanensis BCC8398</name>
    <dbReference type="NCBI Taxonomy" id="1296120"/>
    <lineage>
        <taxon>Eukaryota</taxon>
        <taxon>Fungi</taxon>
        <taxon>Dikarya</taxon>
        <taxon>Basidiomycota</taxon>
        <taxon>Agaricomycotina</taxon>
        <taxon>Tremellomycetes</taxon>
        <taxon>Tremellales</taxon>
        <taxon>Cryptococcaceae</taxon>
        <taxon>Kwoniella</taxon>
    </lineage>
</organism>
<feature type="region of interest" description="Disordered" evidence="1">
    <location>
        <begin position="338"/>
        <end position="439"/>
    </location>
</feature>
<sequence length="471" mass="51178">MPGLQLDNATPPPLFAPVPVPVQAGSKASLPSFDDLMKSLDLSSSSSSSLNNGHHHSPHHHHHSHHAAHPYPYPHHSPNAHRHIMFHRPPSTPPTPSSDEAHIQSERHENGQHEHRSAKHVHHKGRHAGRPRSSSVPPISKTHLSSPFRDLHGLSPSPHGNGDHEHHASRIQSLKEGDGEWAPYSLNAVAPSSLPYATPSLPALPPPLARSTTLPSKGIDRINPNPVSLSRPGPSYADDHCWRKQSFVLPLPFADDCSDTEDDSEHQQRQQMLLTPPPSPPLLPVPLPDDGVCSAFPHSFNDYIINSDKCGDTYPHPTASPSHIKPVPLTSQHIGASHSAIDSGNVRGRGQKRRYGDADGVGSRHQHGYGYRYEAGIDSDTDSTPQTGVGASHAPNGSARLWHWTESPPQSQLTTPLPRPSSGARISIRSSSVSDGTATGRYGQQEENAFVAESILRHLLKIGEKRSWSMI</sequence>
<keyword evidence="3" id="KW-1185">Reference proteome</keyword>
<evidence type="ECO:0000256" key="1">
    <source>
        <dbReference type="SAM" id="MobiDB-lite"/>
    </source>
</evidence>
<reference evidence="2 3" key="1">
    <citation type="submission" date="2013-07" db="EMBL/GenBank/DDBJ databases">
        <title>The Genome Sequence of Cryptococcus heveanensis BCC8398.</title>
        <authorList>
            <consortium name="The Broad Institute Genome Sequencing Platform"/>
            <person name="Cuomo C."/>
            <person name="Litvintseva A."/>
            <person name="Chen Y."/>
            <person name="Heitman J."/>
            <person name="Sun S."/>
            <person name="Springer D."/>
            <person name="Dromer F."/>
            <person name="Young S.K."/>
            <person name="Zeng Q."/>
            <person name="Gargeya S."/>
            <person name="Fitzgerald M."/>
            <person name="Abouelleil A."/>
            <person name="Alvarado L."/>
            <person name="Berlin A.M."/>
            <person name="Chapman S.B."/>
            <person name="Dewar J."/>
            <person name="Goldberg J."/>
            <person name="Griggs A."/>
            <person name="Gujja S."/>
            <person name="Hansen M."/>
            <person name="Howarth C."/>
            <person name="Imamovic A."/>
            <person name="Larimer J."/>
            <person name="McCowan C."/>
            <person name="Murphy C."/>
            <person name="Pearson M."/>
            <person name="Priest M."/>
            <person name="Roberts A."/>
            <person name="Saif S."/>
            <person name="Shea T."/>
            <person name="Sykes S."/>
            <person name="Wortman J."/>
            <person name="Nusbaum C."/>
            <person name="Birren B."/>
        </authorList>
    </citation>
    <scope>NUCLEOTIDE SEQUENCE [LARGE SCALE GENOMIC DNA]</scope>
    <source>
        <strain evidence="2 3">BCC8398</strain>
    </source>
</reference>
<feature type="compositionally biased region" description="Low complexity" evidence="1">
    <location>
        <begin position="421"/>
        <end position="434"/>
    </location>
</feature>
<dbReference type="EMBL" id="KI669495">
    <property type="protein sequence ID" value="OCF36369.1"/>
    <property type="molecule type" value="Genomic_DNA"/>
</dbReference>